<evidence type="ECO:0008006" key="3">
    <source>
        <dbReference type="Google" id="ProtNLM"/>
    </source>
</evidence>
<dbReference type="EMBL" id="VEVO01000018">
    <property type="protein sequence ID" value="KAF0027367.1"/>
    <property type="molecule type" value="Genomic_DNA"/>
</dbReference>
<reference evidence="1 2" key="1">
    <citation type="submission" date="2019-06" db="EMBL/GenBank/DDBJ databases">
        <title>Draft genomes of female and male turbot (Scophthalmus maximus).</title>
        <authorList>
            <person name="Xu H."/>
            <person name="Xu X.-W."/>
            <person name="Shao C."/>
            <person name="Chen S."/>
        </authorList>
    </citation>
    <scope>NUCLEOTIDE SEQUENCE [LARGE SCALE GENOMIC DNA]</scope>
    <source>
        <strain evidence="1">Ysfricsl-2016a</strain>
        <tissue evidence="1">Blood</tissue>
    </source>
</reference>
<protein>
    <recommendedName>
        <fullName evidence="3">Endonuclease/exonuclease/phosphatase domain-containing protein</fullName>
    </recommendedName>
</protein>
<name>A0A6A4S2X8_SCOMX</name>
<proteinExistence type="predicted"/>
<gene>
    <name evidence="1" type="ORF">F2P81_020108</name>
</gene>
<comment type="caution">
    <text evidence="1">The sequence shown here is derived from an EMBL/GenBank/DDBJ whole genome shotgun (WGS) entry which is preliminary data.</text>
</comment>
<organism evidence="1 2">
    <name type="scientific">Scophthalmus maximus</name>
    <name type="common">Turbot</name>
    <name type="synonym">Psetta maxima</name>
    <dbReference type="NCBI Taxonomy" id="52904"/>
    <lineage>
        <taxon>Eukaryota</taxon>
        <taxon>Metazoa</taxon>
        <taxon>Chordata</taxon>
        <taxon>Craniata</taxon>
        <taxon>Vertebrata</taxon>
        <taxon>Euteleostomi</taxon>
        <taxon>Actinopterygii</taxon>
        <taxon>Neopterygii</taxon>
        <taxon>Teleostei</taxon>
        <taxon>Neoteleostei</taxon>
        <taxon>Acanthomorphata</taxon>
        <taxon>Carangaria</taxon>
        <taxon>Pleuronectiformes</taxon>
        <taxon>Pleuronectoidei</taxon>
        <taxon>Scophthalmidae</taxon>
        <taxon>Scophthalmus</taxon>
    </lineage>
</organism>
<dbReference type="AlphaFoldDB" id="A0A6A4S2X8"/>
<sequence>MFRVGTARYQAIILESQTPVLLLTVNCPPKYTALLLLEFFELRYITKTAFFITGEFNLHIDLPLDCKAKDFIDSCSLFTGI</sequence>
<accession>A0A6A4S2X8</accession>
<evidence type="ECO:0000313" key="1">
    <source>
        <dbReference type="EMBL" id="KAF0027367.1"/>
    </source>
</evidence>
<dbReference type="Proteomes" id="UP000438429">
    <property type="component" value="Unassembled WGS sequence"/>
</dbReference>
<evidence type="ECO:0000313" key="2">
    <source>
        <dbReference type="Proteomes" id="UP000438429"/>
    </source>
</evidence>